<dbReference type="CDD" id="cd24032">
    <property type="entry name" value="ASKHA_NBD_TsaB"/>
    <property type="match status" value="1"/>
</dbReference>
<feature type="domain" description="Gcp-like" evidence="1">
    <location>
        <begin position="31"/>
        <end position="224"/>
    </location>
</feature>
<dbReference type="GO" id="GO:0061711">
    <property type="term" value="F:tRNA N(6)-L-threonylcarbamoyladenine synthase activity"/>
    <property type="evidence" value="ECO:0007669"/>
    <property type="project" value="UniProtKB-EC"/>
</dbReference>
<keyword evidence="2" id="KW-0012">Acyltransferase</keyword>
<sequence length="242" mass="26185">MKILAIDTSNRPLSVAVLDDSMVLAAITVTVHQKHAEYLLPEIERLLEMADLKPTDLDRVVVAAGPGSYTGIRIAVTTAKTLASTLDIELVAVSSLATLAANVPVEGALVAPLFDARNQNVFAGLYRIKDGVPTAVIADAHTNITHFLEAVTEYAEPVWFLGDASHFADLINTTVSAATPKISPWLNLPQVATIGLLGQEMTPVTDVDRFVPNYLRLTQAEAEWQAKNPNNKKDNDSYVEKI</sequence>
<dbReference type="InterPro" id="IPR043129">
    <property type="entry name" value="ATPase_NBD"/>
</dbReference>
<dbReference type="SUPFAM" id="SSF53067">
    <property type="entry name" value="Actin-like ATPase domain"/>
    <property type="match status" value="2"/>
</dbReference>
<dbReference type="Proteomes" id="UP001597189">
    <property type="component" value="Unassembled WGS sequence"/>
</dbReference>
<accession>A0ABW4D163</accession>
<dbReference type="Gene3D" id="3.30.420.40">
    <property type="match status" value="2"/>
</dbReference>
<evidence type="ECO:0000259" key="1">
    <source>
        <dbReference type="Pfam" id="PF00814"/>
    </source>
</evidence>
<dbReference type="EC" id="2.3.1.234" evidence="2"/>
<dbReference type="InterPro" id="IPR000905">
    <property type="entry name" value="Gcp-like_dom"/>
</dbReference>
<dbReference type="Pfam" id="PF00814">
    <property type="entry name" value="TsaD"/>
    <property type="match status" value="1"/>
</dbReference>
<reference evidence="3" key="1">
    <citation type="journal article" date="2019" name="Int. J. Syst. Evol. Microbiol.">
        <title>The Global Catalogue of Microorganisms (GCM) 10K type strain sequencing project: providing services to taxonomists for standard genome sequencing and annotation.</title>
        <authorList>
            <consortium name="The Broad Institute Genomics Platform"/>
            <consortium name="The Broad Institute Genome Sequencing Center for Infectious Disease"/>
            <person name="Wu L."/>
            <person name="Ma J."/>
        </authorList>
    </citation>
    <scope>NUCLEOTIDE SEQUENCE [LARGE SCALE GENOMIC DNA]</scope>
    <source>
        <strain evidence="3">CCM 8979</strain>
    </source>
</reference>
<dbReference type="EMBL" id="JBHTOD010000004">
    <property type="protein sequence ID" value="MFD1455317.1"/>
    <property type="molecule type" value="Genomic_DNA"/>
</dbReference>
<evidence type="ECO:0000313" key="3">
    <source>
        <dbReference type="Proteomes" id="UP001597189"/>
    </source>
</evidence>
<gene>
    <name evidence="2" type="primary">tsaB</name>
    <name evidence="2" type="ORF">ACFQ44_06410</name>
</gene>
<dbReference type="NCBIfam" id="TIGR03725">
    <property type="entry name" value="T6A_YeaZ"/>
    <property type="match status" value="1"/>
</dbReference>
<dbReference type="PANTHER" id="PTHR11735:SF11">
    <property type="entry name" value="TRNA THREONYLCARBAMOYLADENOSINE BIOSYNTHESIS PROTEIN TSAB"/>
    <property type="match status" value="1"/>
</dbReference>
<protein>
    <submittedName>
        <fullName evidence="2">tRNA (Adenosine(37)-N6)-threonylcarbamoyltransferase complex dimerization subunit type 1 TsaB</fullName>
        <ecNumber evidence="2">2.3.1.234</ecNumber>
    </submittedName>
</protein>
<keyword evidence="3" id="KW-1185">Reference proteome</keyword>
<dbReference type="RefSeq" id="WP_203644659.1">
    <property type="nucleotide sequence ID" value="NZ_BOLN01000004.1"/>
</dbReference>
<dbReference type="PANTHER" id="PTHR11735">
    <property type="entry name" value="TRNA N6-ADENOSINE THREONYLCARBAMOYLTRANSFERASE"/>
    <property type="match status" value="1"/>
</dbReference>
<keyword evidence="2" id="KW-0808">Transferase</keyword>
<dbReference type="InterPro" id="IPR022496">
    <property type="entry name" value="T6A_TsaB"/>
</dbReference>
<comment type="caution">
    <text evidence="2">The sequence shown here is derived from an EMBL/GenBank/DDBJ whole genome shotgun (WGS) entry which is preliminary data.</text>
</comment>
<name>A0ABW4D163_9LACO</name>
<evidence type="ECO:0000313" key="2">
    <source>
        <dbReference type="EMBL" id="MFD1455317.1"/>
    </source>
</evidence>
<organism evidence="2 3">
    <name type="scientific">Levilactobacillus lanxiensis</name>
    <dbReference type="NCBI Taxonomy" id="2799568"/>
    <lineage>
        <taxon>Bacteria</taxon>
        <taxon>Bacillati</taxon>
        <taxon>Bacillota</taxon>
        <taxon>Bacilli</taxon>
        <taxon>Lactobacillales</taxon>
        <taxon>Lactobacillaceae</taxon>
        <taxon>Levilactobacillus</taxon>
    </lineage>
</organism>
<proteinExistence type="predicted"/>